<dbReference type="Proteomes" id="UP000095767">
    <property type="component" value="Unassembled WGS sequence"/>
</dbReference>
<dbReference type="PANTHER" id="PTHR48047">
    <property type="entry name" value="GLYCOSYLTRANSFERASE"/>
    <property type="match status" value="1"/>
</dbReference>
<dbReference type="Pfam" id="PF00201">
    <property type="entry name" value="UDPGT"/>
    <property type="match status" value="1"/>
</dbReference>
<evidence type="ECO:0000256" key="2">
    <source>
        <dbReference type="ARBA" id="ARBA00022679"/>
    </source>
</evidence>
<name>A0A1E5WJ05_9POAL</name>
<evidence type="ECO:0000313" key="3">
    <source>
        <dbReference type="EMBL" id="OEL37387.1"/>
    </source>
</evidence>
<accession>A0A1E5WJ05</accession>
<dbReference type="AlphaFoldDB" id="A0A1E5WJ05"/>
<dbReference type="InterPro" id="IPR002213">
    <property type="entry name" value="UDP_glucos_trans"/>
</dbReference>
<dbReference type="GO" id="GO:0035251">
    <property type="term" value="F:UDP-glucosyltransferase activity"/>
    <property type="evidence" value="ECO:0007669"/>
    <property type="project" value="TreeGrafter"/>
</dbReference>
<dbReference type="SUPFAM" id="SSF53756">
    <property type="entry name" value="UDP-Glycosyltransferase/glycogen phosphorylase"/>
    <property type="match status" value="1"/>
</dbReference>
<dbReference type="OrthoDB" id="5835829at2759"/>
<sequence length="491" mass="51213">MAAATAAQAATGFTTGAPHVLVVPYPAQGHMQPLLHLASLLATRGLRLTVVAMPATAHLLEPLLAAHPSSVRPLSFPASDDLDTSGPTSVGADFHAHAAALRAPLGQWLRSRARRSDSGDGETSRVVAVISDFFCGWTQPLAAEAGVPRLVFAPSGVLATAATHSLFRRTPRPPEGDDAGRGYAVSFPALPGAPAFPWRQISRMYRSYAEGGGDEHTEAIKDNFLWNLESAAFVCNTCHPLEGKYLDAQPLEDLAGKRVWAVGPVAPPPPDETGEDDTASDVTTWLDALPDSSVAYVSFGTMMVPPPPHAAALASALERSGTPFVWAAATTTLPDGFADRVAAAQTGLVLRGWAPQVAALRHRAVGCFVTHCGWNSVLESCAAGVPMLAWPMAADQFFNARLAVEEARVAVAASWGGFGGVPDAEHLARALTEVVGEAGAGIRARAKELASMVAEAVGEGGSTRRELDGLVNMVVTAPWQGKSPAGRLGAN</sequence>
<gene>
    <name evidence="3" type="ORF">BAE44_0001595</name>
</gene>
<keyword evidence="4" id="KW-1185">Reference proteome</keyword>
<dbReference type="EMBL" id="LWDX02005817">
    <property type="protein sequence ID" value="OEL37387.1"/>
    <property type="molecule type" value="Genomic_DNA"/>
</dbReference>
<protein>
    <submittedName>
        <fullName evidence="3">UDP-glycosyltransferase 89B2</fullName>
    </submittedName>
</protein>
<comment type="similarity">
    <text evidence="1">Belongs to the UDP-glycosyltransferase family.</text>
</comment>
<dbReference type="FunFam" id="3.40.50.2000:FF:000064">
    <property type="entry name" value="Glycosyltransferase"/>
    <property type="match status" value="1"/>
</dbReference>
<evidence type="ECO:0000256" key="1">
    <source>
        <dbReference type="ARBA" id="ARBA00009995"/>
    </source>
</evidence>
<comment type="caution">
    <text evidence="3">The sequence shown here is derived from an EMBL/GenBank/DDBJ whole genome shotgun (WGS) entry which is preliminary data.</text>
</comment>
<keyword evidence="2 3" id="KW-0808">Transferase</keyword>
<dbReference type="CDD" id="cd03784">
    <property type="entry name" value="GT1_Gtf-like"/>
    <property type="match status" value="1"/>
</dbReference>
<reference evidence="3 4" key="1">
    <citation type="submission" date="2016-09" db="EMBL/GenBank/DDBJ databases">
        <title>The draft genome of Dichanthelium oligosanthes: A C3 panicoid grass species.</title>
        <authorList>
            <person name="Studer A.J."/>
            <person name="Schnable J.C."/>
            <person name="Brutnell T.P."/>
        </authorList>
    </citation>
    <scope>NUCLEOTIDE SEQUENCE [LARGE SCALE GENOMIC DNA]</scope>
    <source>
        <strain evidence="4">cv. Kellogg 1175</strain>
        <tissue evidence="3">Leaf</tissue>
    </source>
</reference>
<dbReference type="PANTHER" id="PTHR48047:SF55">
    <property type="entry name" value="GLYCOSYLTRANSFERASE"/>
    <property type="match status" value="1"/>
</dbReference>
<evidence type="ECO:0000313" key="4">
    <source>
        <dbReference type="Proteomes" id="UP000095767"/>
    </source>
</evidence>
<proteinExistence type="inferred from homology"/>
<dbReference type="Gene3D" id="3.40.50.2000">
    <property type="entry name" value="Glycogen Phosphorylase B"/>
    <property type="match status" value="2"/>
</dbReference>
<organism evidence="3 4">
    <name type="scientific">Dichanthelium oligosanthes</name>
    <dbReference type="NCBI Taxonomy" id="888268"/>
    <lineage>
        <taxon>Eukaryota</taxon>
        <taxon>Viridiplantae</taxon>
        <taxon>Streptophyta</taxon>
        <taxon>Embryophyta</taxon>
        <taxon>Tracheophyta</taxon>
        <taxon>Spermatophyta</taxon>
        <taxon>Magnoliopsida</taxon>
        <taxon>Liliopsida</taxon>
        <taxon>Poales</taxon>
        <taxon>Poaceae</taxon>
        <taxon>PACMAD clade</taxon>
        <taxon>Panicoideae</taxon>
        <taxon>Panicodae</taxon>
        <taxon>Paniceae</taxon>
        <taxon>Dichantheliinae</taxon>
        <taxon>Dichanthelium</taxon>
    </lineage>
</organism>